<protein>
    <submittedName>
        <fullName evidence="2">Uma2 family endonuclease</fullName>
    </submittedName>
</protein>
<evidence type="ECO:0000259" key="1">
    <source>
        <dbReference type="Pfam" id="PF05685"/>
    </source>
</evidence>
<dbReference type="AlphaFoldDB" id="A0A5J6JJJ0"/>
<sequence length="190" mass="21300">MVERATPIEQAAPPTFETLLRTVEEMDTPDGYKAELIRGKIVVSPWSRLRYSRRMRALREQLQAHLPEGHFADTSPFLFQFPSVQRGYGPDLYVADEAAFDEEGRHADGAALSLVGEFTSVSTKDADWEEKLEVYGRIVPVYLVVDMQGSEITCFSDPSPQGYRSRKTVAFGEDLPVPEPFGFSLDTTGF</sequence>
<dbReference type="Pfam" id="PF05685">
    <property type="entry name" value="Uma2"/>
    <property type="match status" value="1"/>
</dbReference>
<dbReference type="Proteomes" id="UP000325563">
    <property type="component" value="Chromosome"/>
</dbReference>
<keyword evidence="2" id="KW-0255">Endonuclease</keyword>
<organism evidence="2 3">
    <name type="scientific">Streptomyces vinaceus</name>
    <dbReference type="NCBI Taxonomy" id="1960"/>
    <lineage>
        <taxon>Bacteria</taxon>
        <taxon>Bacillati</taxon>
        <taxon>Actinomycetota</taxon>
        <taxon>Actinomycetes</taxon>
        <taxon>Kitasatosporales</taxon>
        <taxon>Streptomycetaceae</taxon>
        <taxon>Streptomyces</taxon>
    </lineage>
</organism>
<name>A0A5J6JJJ0_STRVI</name>
<dbReference type="EMBL" id="CP023692">
    <property type="protein sequence ID" value="QEV49912.1"/>
    <property type="molecule type" value="Genomic_DNA"/>
</dbReference>
<dbReference type="PANTHER" id="PTHR35400:SF3">
    <property type="entry name" value="SLL1072 PROTEIN"/>
    <property type="match status" value="1"/>
</dbReference>
<keyword evidence="2" id="KW-0378">Hydrolase</keyword>
<dbReference type="CDD" id="cd06260">
    <property type="entry name" value="DUF820-like"/>
    <property type="match status" value="1"/>
</dbReference>
<reference evidence="2 3" key="1">
    <citation type="submission" date="2017-09" db="EMBL/GenBank/DDBJ databases">
        <authorList>
            <person name="Lee N."/>
            <person name="Cho B.-K."/>
        </authorList>
    </citation>
    <scope>NUCLEOTIDE SEQUENCE [LARGE SCALE GENOMIC DNA]</scope>
    <source>
        <strain evidence="2 3">ATCC 27476</strain>
    </source>
</reference>
<evidence type="ECO:0000313" key="2">
    <source>
        <dbReference type="EMBL" id="QEV49912.1"/>
    </source>
</evidence>
<dbReference type="InterPro" id="IPR012296">
    <property type="entry name" value="Nuclease_put_TT1808"/>
</dbReference>
<dbReference type="SUPFAM" id="SSF52980">
    <property type="entry name" value="Restriction endonuclease-like"/>
    <property type="match status" value="1"/>
</dbReference>
<dbReference type="InterPro" id="IPR011335">
    <property type="entry name" value="Restrct_endonuc-II-like"/>
</dbReference>
<keyword evidence="2" id="KW-0540">Nuclease</keyword>
<dbReference type="InterPro" id="IPR008538">
    <property type="entry name" value="Uma2"/>
</dbReference>
<feature type="domain" description="Putative restriction endonuclease" evidence="1">
    <location>
        <begin position="24"/>
        <end position="187"/>
    </location>
</feature>
<proteinExistence type="predicted"/>
<gene>
    <name evidence="2" type="ORF">CP980_18690</name>
</gene>
<dbReference type="GO" id="GO:0004519">
    <property type="term" value="F:endonuclease activity"/>
    <property type="evidence" value="ECO:0007669"/>
    <property type="project" value="UniProtKB-KW"/>
</dbReference>
<evidence type="ECO:0000313" key="3">
    <source>
        <dbReference type="Proteomes" id="UP000325563"/>
    </source>
</evidence>
<dbReference type="Gene3D" id="3.90.1570.10">
    <property type="entry name" value="tt1808, chain A"/>
    <property type="match status" value="1"/>
</dbReference>
<dbReference type="PANTHER" id="PTHR35400">
    <property type="entry name" value="SLR1083 PROTEIN"/>
    <property type="match status" value="1"/>
</dbReference>
<dbReference type="KEGG" id="svn:CP980_18690"/>
<keyword evidence="3" id="KW-1185">Reference proteome</keyword>
<accession>A0A5J6JJJ0</accession>